<dbReference type="PROSITE" id="PS00917">
    <property type="entry name" value="ASN_GLN_ASE_2"/>
    <property type="match status" value="1"/>
</dbReference>
<dbReference type="PIRSF" id="PIRSF001220">
    <property type="entry name" value="L-ASNase_gatD"/>
    <property type="match status" value="1"/>
</dbReference>
<dbReference type="GO" id="GO:0004067">
    <property type="term" value="F:asparaginase activity"/>
    <property type="evidence" value="ECO:0007669"/>
    <property type="project" value="UniProtKB-UniRule"/>
</dbReference>
<dbReference type="Pfam" id="PF00710">
    <property type="entry name" value="Asparaginase"/>
    <property type="match status" value="1"/>
</dbReference>
<feature type="binding site" evidence="6">
    <location>
        <position position="67"/>
    </location>
    <ligand>
        <name>substrate</name>
    </ligand>
</feature>
<organism evidence="11 12">
    <name type="scientific">Mycobacterium bohemicum DSM 44277</name>
    <dbReference type="NCBI Taxonomy" id="1236609"/>
    <lineage>
        <taxon>Bacteria</taxon>
        <taxon>Bacillati</taxon>
        <taxon>Actinomycetota</taxon>
        <taxon>Actinomycetes</taxon>
        <taxon>Mycobacteriales</taxon>
        <taxon>Mycobacteriaceae</taxon>
        <taxon>Mycobacterium</taxon>
    </lineage>
</organism>
<comment type="similarity">
    <text evidence="1">Belongs to the asparaginase 1 family.</text>
</comment>
<gene>
    <name evidence="11" type="ORF">BN971_01230</name>
</gene>
<reference evidence="11 12" key="1">
    <citation type="submission" date="2015-03" db="EMBL/GenBank/DDBJ databases">
        <authorList>
            <person name="Murphy D."/>
        </authorList>
    </citation>
    <scope>NUCLEOTIDE SEQUENCE [LARGE SCALE GENOMIC DNA]</scope>
    <source>
        <strain evidence="11 12">DSM 44277</strain>
    </source>
</reference>
<dbReference type="Gene3D" id="3.40.50.40">
    <property type="match status" value="1"/>
</dbReference>
<evidence type="ECO:0000256" key="6">
    <source>
        <dbReference type="PIRSR" id="PIRSR001220-2"/>
    </source>
</evidence>
<dbReference type="GO" id="GO:0006528">
    <property type="term" value="P:asparagine metabolic process"/>
    <property type="evidence" value="ECO:0007669"/>
    <property type="project" value="InterPro"/>
</dbReference>
<dbReference type="PANTHER" id="PTHR11707">
    <property type="entry name" value="L-ASPARAGINASE"/>
    <property type="match status" value="1"/>
</dbReference>
<evidence type="ECO:0000313" key="11">
    <source>
        <dbReference type="EMBL" id="CPR08280.1"/>
    </source>
</evidence>
<accession>A0A0U0W4I7</accession>
<dbReference type="Pfam" id="PF17763">
    <property type="entry name" value="Asparaginase_C"/>
    <property type="match status" value="1"/>
</dbReference>
<feature type="domain" description="Asparaginase/glutaminase C-terminal" evidence="10">
    <location>
        <begin position="214"/>
        <end position="317"/>
    </location>
</feature>
<dbReference type="InterPro" id="IPR027474">
    <property type="entry name" value="L-asparaginase_N"/>
</dbReference>
<evidence type="ECO:0000256" key="7">
    <source>
        <dbReference type="PROSITE-ProRule" id="PRU10099"/>
    </source>
</evidence>
<dbReference type="InterPro" id="IPR040919">
    <property type="entry name" value="Asparaginase_C"/>
</dbReference>
<evidence type="ECO:0000256" key="4">
    <source>
        <dbReference type="ARBA" id="ARBA00049366"/>
    </source>
</evidence>
<evidence type="ECO:0000259" key="10">
    <source>
        <dbReference type="Pfam" id="PF17763"/>
    </source>
</evidence>
<keyword evidence="3" id="KW-0378">Hydrolase</keyword>
<feature type="active site" evidence="8">
    <location>
        <position position="99"/>
    </location>
</feature>
<dbReference type="PROSITE" id="PS00144">
    <property type="entry name" value="ASN_GLN_ASE_1"/>
    <property type="match status" value="1"/>
</dbReference>
<feature type="active site" description="O-isoaspartyl threonine intermediate" evidence="5">
    <location>
        <position position="23"/>
    </location>
</feature>
<protein>
    <recommendedName>
        <fullName evidence="2">asparaginase</fullName>
        <ecNumber evidence="2">3.5.1.1</ecNumber>
    </recommendedName>
</protein>
<dbReference type="SFLD" id="SFLDS00057">
    <property type="entry name" value="Glutaminase/Asparaginase"/>
    <property type="match status" value="1"/>
</dbReference>
<dbReference type="Gene3D" id="3.40.50.1170">
    <property type="entry name" value="L-asparaginase, N-terminal domain"/>
    <property type="match status" value="1"/>
</dbReference>
<dbReference type="SUPFAM" id="SSF53774">
    <property type="entry name" value="Glutaminase/Asparaginase"/>
    <property type="match status" value="1"/>
</dbReference>
<dbReference type="SMART" id="SM00870">
    <property type="entry name" value="Asparaginase"/>
    <property type="match status" value="1"/>
</dbReference>
<dbReference type="InterPro" id="IPR037152">
    <property type="entry name" value="L-asparaginase_N_sf"/>
</dbReference>
<dbReference type="EC" id="3.5.1.1" evidence="2"/>
<evidence type="ECO:0000256" key="8">
    <source>
        <dbReference type="PROSITE-ProRule" id="PRU10100"/>
    </source>
</evidence>
<dbReference type="PRINTS" id="PR00139">
    <property type="entry name" value="ASNGLNASE"/>
</dbReference>
<dbReference type="InterPro" id="IPR004550">
    <property type="entry name" value="AsnASE_II"/>
</dbReference>
<dbReference type="CDD" id="cd08964">
    <property type="entry name" value="L-asparaginase_II"/>
    <property type="match status" value="1"/>
</dbReference>
<dbReference type="InterPro" id="IPR036152">
    <property type="entry name" value="Asp/glu_Ase-like_sf"/>
</dbReference>
<feature type="active site" evidence="7">
    <location>
        <position position="23"/>
    </location>
</feature>
<evidence type="ECO:0000313" key="12">
    <source>
        <dbReference type="Proteomes" id="UP000198875"/>
    </source>
</evidence>
<dbReference type="AlphaFoldDB" id="A0A0U0W4I7"/>
<sequence>MFASGVRDHSTMARLTVIATGGTISTTSGADGVRRPSRSGVELTRSVGEGLGVDLDVDVVDLLAVDSSELTLPDWDRIGAAVRTAVDGGADGVVVTHGTDTLEETALWLELTYAADAPVVLTGAMRSADAPDADGPANLRDALAVAASPSARGLGVLVCFARRVLQPLGMTKVATADLSGFTGELLGTVNGGVTLNRAKTRPYAGELCAAAAPRVDVVATYLGGDGVALDACATAGARAVVLEALGSGNAGAAVVDAVRRLCRDGVVVAVSTRVPGGRVSAAYGPGHDMAAAGALVVPSLRPPQARVLLMAALAAGLPVAGILSRWG</sequence>
<dbReference type="InterPro" id="IPR027475">
    <property type="entry name" value="Asparaginase/glutaminase_AS2"/>
</dbReference>
<evidence type="ECO:0000256" key="3">
    <source>
        <dbReference type="ARBA" id="ARBA00022801"/>
    </source>
</evidence>
<dbReference type="PANTHER" id="PTHR11707:SF28">
    <property type="entry name" value="60 KDA LYSOPHOSPHOLIPASE"/>
    <property type="match status" value="1"/>
</dbReference>
<comment type="catalytic activity">
    <reaction evidence="4">
        <text>L-asparagine + H2O = L-aspartate + NH4(+)</text>
        <dbReference type="Rhea" id="RHEA:21016"/>
        <dbReference type="ChEBI" id="CHEBI:15377"/>
        <dbReference type="ChEBI" id="CHEBI:28938"/>
        <dbReference type="ChEBI" id="CHEBI:29991"/>
        <dbReference type="ChEBI" id="CHEBI:58048"/>
        <dbReference type="EC" id="3.5.1.1"/>
    </reaction>
</comment>
<dbReference type="EMBL" id="CSTD01000001">
    <property type="protein sequence ID" value="CPR08280.1"/>
    <property type="molecule type" value="Genomic_DNA"/>
</dbReference>
<evidence type="ECO:0000259" key="9">
    <source>
        <dbReference type="Pfam" id="PF00710"/>
    </source>
</evidence>
<dbReference type="InterPro" id="IPR027473">
    <property type="entry name" value="L-asparaginase_C"/>
</dbReference>
<dbReference type="InterPro" id="IPR006034">
    <property type="entry name" value="Asparaginase/glutaminase-like"/>
</dbReference>
<evidence type="ECO:0000256" key="1">
    <source>
        <dbReference type="ARBA" id="ARBA00010518"/>
    </source>
</evidence>
<feature type="binding site" evidence="6">
    <location>
        <begin position="99"/>
        <end position="100"/>
    </location>
    <ligand>
        <name>substrate</name>
    </ligand>
</feature>
<dbReference type="Proteomes" id="UP000198875">
    <property type="component" value="Unassembled WGS sequence"/>
</dbReference>
<proteinExistence type="inferred from homology"/>
<dbReference type="PIRSF" id="PIRSF500176">
    <property type="entry name" value="L_ASNase"/>
    <property type="match status" value="1"/>
</dbReference>
<evidence type="ECO:0000256" key="5">
    <source>
        <dbReference type="PIRSR" id="PIRSR001220-1"/>
    </source>
</evidence>
<feature type="domain" description="L-asparaginase N-terminal" evidence="9">
    <location>
        <begin position="14"/>
        <end position="197"/>
    </location>
</feature>
<dbReference type="PROSITE" id="PS51732">
    <property type="entry name" value="ASN_GLN_ASE_3"/>
    <property type="match status" value="1"/>
</dbReference>
<dbReference type="InterPro" id="IPR020827">
    <property type="entry name" value="Asparaginase/glutaminase_AS1"/>
</dbReference>
<name>A0A0U0W4I7_MYCBE</name>
<evidence type="ECO:0000256" key="2">
    <source>
        <dbReference type="ARBA" id="ARBA00012920"/>
    </source>
</evidence>